<comment type="caution">
    <text evidence="1">The sequence shown here is derived from an EMBL/GenBank/DDBJ whole genome shotgun (WGS) entry which is preliminary data.</text>
</comment>
<proteinExistence type="predicted"/>
<gene>
    <name evidence="1" type="ORF">EAS61_36435</name>
</gene>
<dbReference type="EMBL" id="RKMK01000059">
    <property type="protein sequence ID" value="RXG85341.1"/>
    <property type="molecule type" value="Genomic_DNA"/>
</dbReference>
<dbReference type="RefSeq" id="WP_164940527.1">
    <property type="nucleotide sequence ID" value="NZ_RKMK01000059.1"/>
</dbReference>
<dbReference type="Proteomes" id="UP000290174">
    <property type="component" value="Unassembled WGS sequence"/>
</dbReference>
<dbReference type="AlphaFoldDB" id="A0A4Q0Q8D8"/>
<evidence type="ECO:0000313" key="1">
    <source>
        <dbReference type="EMBL" id="RXG85341.1"/>
    </source>
</evidence>
<protein>
    <submittedName>
        <fullName evidence="1">Uncharacterized protein</fullName>
    </submittedName>
</protein>
<accession>A0A4Q0Q8D8</accession>
<evidence type="ECO:0000313" key="2">
    <source>
        <dbReference type="Proteomes" id="UP000290174"/>
    </source>
</evidence>
<name>A0A4Q0Q8D8_9BRAD</name>
<organism evidence="1 2">
    <name type="scientific">Bradyrhizobium zhanjiangense</name>
    <dbReference type="NCBI Taxonomy" id="1325107"/>
    <lineage>
        <taxon>Bacteria</taxon>
        <taxon>Pseudomonadati</taxon>
        <taxon>Pseudomonadota</taxon>
        <taxon>Alphaproteobacteria</taxon>
        <taxon>Hyphomicrobiales</taxon>
        <taxon>Nitrobacteraceae</taxon>
        <taxon>Bradyrhizobium</taxon>
    </lineage>
</organism>
<sequence length="137" mass="15068">MRHDRGQEARLLNGLVIVPACNIGANALLPSLEDDNAHHPGFGPLLLDDLMELPLHRVELERHQPARLRPDLQVVLREILQISIKPLGMIQGAADRVCPVRQWISCPSEEVANSNCQSALLASSMETPICSAILLMI</sequence>
<reference evidence="1 2" key="1">
    <citation type="submission" date="2018-11" db="EMBL/GenBank/DDBJ databases">
        <title>Bradyrhizobium sp. nov., isolated from effective nodules of peanut in China.</title>
        <authorList>
            <person name="Li Y."/>
        </authorList>
    </citation>
    <scope>NUCLEOTIDE SEQUENCE [LARGE SCALE GENOMIC DNA]</scope>
    <source>
        <strain evidence="1 2">CCBAU 51770</strain>
    </source>
</reference>